<dbReference type="AlphaFoldDB" id="A0AA35X0N0"/>
<reference evidence="1" key="1">
    <citation type="submission" date="2023-03" db="EMBL/GenBank/DDBJ databases">
        <authorList>
            <person name="Steffen K."/>
            <person name="Cardenas P."/>
        </authorList>
    </citation>
    <scope>NUCLEOTIDE SEQUENCE</scope>
</reference>
<evidence type="ECO:0000313" key="1">
    <source>
        <dbReference type="EMBL" id="CAI8033462.1"/>
    </source>
</evidence>
<keyword evidence="2" id="KW-1185">Reference proteome</keyword>
<gene>
    <name evidence="1" type="ORF">GBAR_LOCUS18873</name>
</gene>
<evidence type="ECO:0000313" key="2">
    <source>
        <dbReference type="Proteomes" id="UP001174909"/>
    </source>
</evidence>
<protein>
    <submittedName>
        <fullName evidence="1">Uncharacterized protein</fullName>
    </submittedName>
</protein>
<organism evidence="1 2">
    <name type="scientific">Geodia barretti</name>
    <name type="common">Barrett's horny sponge</name>
    <dbReference type="NCBI Taxonomy" id="519541"/>
    <lineage>
        <taxon>Eukaryota</taxon>
        <taxon>Metazoa</taxon>
        <taxon>Porifera</taxon>
        <taxon>Demospongiae</taxon>
        <taxon>Heteroscleromorpha</taxon>
        <taxon>Tetractinellida</taxon>
        <taxon>Astrophorina</taxon>
        <taxon>Geodiidae</taxon>
        <taxon>Geodia</taxon>
    </lineage>
</organism>
<sequence>MATSKRAGKALEFSGGLTQLQWCAGTVQQLQEEVHKSGKCFPGEHPCVANLVDGLSSSSRETVQAVCLVLTEATSRGLVSGDDVITTLISSCASMPHWTLGVHALAKLLMKKVVRAGGSLTTSPYSLRSSPLPFISIYNSKPDSGLVISDVAVQMLKESTDWYKFYRTSTFILAVSEPT</sequence>
<accession>A0AA35X0N0</accession>
<name>A0AA35X0N0_GEOBA</name>
<proteinExistence type="predicted"/>
<comment type="caution">
    <text evidence="1">The sequence shown here is derived from an EMBL/GenBank/DDBJ whole genome shotgun (WGS) entry which is preliminary data.</text>
</comment>
<dbReference type="Proteomes" id="UP001174909">
    <property type="component" value="Unassembled WGS sequence"/>
</dbReference>
<dbReference type="EMBL" id="CASHTH010002668">
    <property type="protein sequence ID" value="CAI8033462.1"/>
    <property type="molecule type" value="Genomic_DNA"/>
</dbReference>